<dbReference type="InterPro" id="IPR035963">
    <property type="entry name" value="FERM_2"/>
</dbReference>
<gene>
    <name evidence="3" type="ORF">XENOCAPTIV_028730</name>
</gene>
<dbReference type="EMBL" id="JAHRIN010009200">
    <property type="protein sequence ID" value="MEQ2194397.1"/>
    <property type="molecule type" value="Genomic_DNA"/>
</dbReference>
<dbReference type="SUPFAM" id="SSF47031">
    <property type="entry name" value="Second domain of FERM"/>
    <property type="match status" value="1"/>
</dbReference>
<feature type="region of interest" description="Disordered" evidence="1">
    <location>
        <begin position="400"/>
        <end position="476"/>
    </location>
</feature>
<feature type="region of interest" description="Disordered" evidence="1">
    <location>
        <begin position="131"/>
        <end position="170"/>
    </location>
</feature>
<proteinExistence type="predicted"/>
<evidence type="ECO:0000259" key="2">
    <source>
        <dbReference type="Pfam" id="PF00373"/>
    </source>
</evidence>
<evidence type="ECO:0000313" key="3">
    <source>
        <dbReference type="EMBL" id="MEQ2194397.1"/>
    </source>
</evidence>
<feature type="region of interest" description="Disordered" evidence="1">
    <location>
        <begin position="265"/>
        <end position="360"/>
    </location>
</feature>
<evidence type="ECO:0000313" key="4">
    <source>
        <dbReference type="Proteomes" id="UP001434883"/>
    </source>
</evidence>
<comment type="caution">
    <text evidence="3">The sequence shown here is derived from an EMBL/GenBank/DDBJ whole genome shotgun (WGS) entry which is preliminary data.</text>
</comment>
<accession>A0ABV0QFW7</accession>
<reference evidence="3 4" key="1">
    <citation type="submission" date="2021-06" db="EMBL/GenBank/DDBJ databases">
        <authorList>
            <person name="Palmer J.M."/>
        </authorList>
    </citation>
    <scope>NUCLEOTIDE SEQUENCE [LARGE SCALE GENOMIC DNA]</scope>
    <source>
        <strain evidence="3 4">XC_2019</strain>
        <tissue evidence="3">Muscle</tissue>
    </source>
</reference>
<dbReference type="PANTHER" id="PTHR45858:SF2">
    <property type="entry name" value="FERM, ARHGEF AND PLECKSTRIN DOMAIN-CONTAINING PROTEIN 1"/>
    <property type="match status" value="1"/>
</dbReference>
<feature type="compositionally biased region" description="Basic and acidic residues" evidence="1">
    <location>
        <begin position="136"/>
        <end position="152"/>
    </location>
</feature>
<feature type="compositionally biased region" description="Acidic residues" evidence="1">
    <location>
        <begin position="452"/>
        <end position="461"/>
    </location>
</feature>
<dbReference type="Pfam" id="PF00373">
    <property type="entry name" value="FERM_M"/>
    <property type="match status" value="1"/>
</dbReference>
<dbReference type="InterPro" id="IPR014352">
    <property type="entry name" value="FERM/acyl-CoA-bd_prot_sf"/>
</dbReference>
<feature type="compositionally biased region" description="Polar residues" evidence="1">
    <location>
        <begin position="338"/>
        <end position="357"/>
    </location>
</feature>
<feature type="domain" description="FERM central" evidence="2">
    <location>
        <begin position="5"/>
        <end position="64"/>
    </location>
</feature>
<feature type="compositionally biased region" description="Low complexity" evidence="1">
    <location>
        <begin position="403"/>
        <end position="413"/>
    </location>
</feature>
<sequence length="476" mass="52614">MFLPRYLFALQIKQDLYCGRLTCNGTSAALMVSHIIQSEIGDFDESHCRSHLLNNNYIPDQMPLIDKIMEFHSKHMFSGCITLTYIIPSARKHSRVRYNSQENGGKDKQSCLNFLLRVILISRLLYRMSPAHQRKGHEDRKGSVSKTEESRGSTRQTSPEHLSQGPAYCAAKGSSSAISDVGSELNMGRDQVSRTNHSYVEEGILCRGSGAQQEHFLGKLQYRESPSSSRASVNINHKPYLSLTQSHPRFDLSPGYSTVGEIRGHDRERQSSSPLPGQHTIGSRSTIANPANKPTHQTPSLSHTEQNGYTSPLFNDARCSPHPSQSPRLHNLQKVHHTTCTDPHQGASPQGPESRQVMSRAERMAALERRMRANGLSAPGRSQAGKKRLGQVGVKHVGAVQMSEGSTTSGSESSDAEGENRDNCSSPLMYSSTMEASSPIPRNKFSFGSLQLDEEAEEEDECHNFSDEEGGQIFSC</sequence>
<dbReference type="CDD" id="cd14473">
    <property type="entry name" value="FERM_B-lobe"/>
    <property type="match status" value="1"/>
</dbReference>
<dbReference type="Proteomes" id="UP001434883">
    <property type="component" value="Unassembled WGS sequence"/>
</dbReference>
<dbReference type="InterPro" id="IPR019749">
    <property type="entry name" value="Band_41_domain"/>
</dbReference>
<dbReference type="PANTHER" id="PTHR45858">
    <property type="entry name" value="FERM DOMAIN CONTAINING PROTEIN"/>
    <property type="match status" value="1"/>
</dbReference>
<dbReference type="InterPro" id="IPR019748">
    <property type="entry name" value="FERM_central"/>
</dbReference>
<keyword evidence="4" id="KW-1185">Reference proteome</keyword>
<feature type="compositionally biased region" description="Polar residues" evidence="1">
    <location>
        <begin position="271"/>
        <end position="313"/>
    </location>
</feature>
<protein>
    <recommendedName>
        <fullName evidence="2">FERM central domain-containing protein</fullName>
    </recommendedName>
</protein>
<dbReference type="InterPro" id="IPR051835">
    <property type="entry name" value="RAC1-GEF"/>
</dbReference>
<dbReference type="PRINTS" id="PR00935">
    <property type="entry name" value="BAND41"/>
</dbReference>
<name>A0ABV0QFW7_9TELE</name>
<dbReference type="Gene3D" id="1.20.80.10">
    <property type="match status" value="1"/>
</dbReference>
<evidence type="ECO:0000256" key="1">
    <source>
        <dbReference type="SAM" id="MobiDB-lite"/>
    </source>
</evidence>
<feature type="compositionally biased region" description="Polar residues" evidence="1">
    <location>
        <begin position="423"/>
        <end position="436"/>
    </location>
</feature>
<organism evidence="3 4">
    <name type="scientific">Xenoophorus captivus</name>
    <dbReference type="NCBI Taxonomy" id="1517983"/>
    <lineage>
        <taxon>Eukaryota</taxon>
        <taxon>Metazoa</taxon>
        <taxon>Chordata</taxon>
        <taxon>Craniata</taxon>
        <taxon>Vertebrata</taxon>
        <taxon>Euteleostomi</taxon>
        <taxon>Actinopterygii</taxon>
        <taxon>Neopterygii</taxon>
        <taxon>Teleostei</taxon>
        <taxon>Neoteleostei</taxon>
        <taxon>Acanthomorphata</taxon>
        <taxon>Ovalentaria</taxon>
        <taxon>Atherinomorphae</taxon>
        <taxon>Cyprinodontiformes</taxon>
        <taxon>Goodeidae</taxon>
        <taxon>Xenoophorus</taxon>
    </lineage>
</organism>